<keyword evidence="1" id="KW-0732">Signal</keyword>
<keyword evidence="4" id="KW-1185">Reference proteome</keyword>
<dbReference type="InterPro" id="IPR057188">
    <property type="entry name" value="DUF7866"/>
</dbReference>
<reference evidence="3 4" key="1">
    <citation type="submission" date="2019-09" db="EMBL/GenBank/DDBJ databases">
        <title>A chromosome-level genome assembly of the Chinese tupelo Nyssa sinensis.</title>
        <authorList>
            <person name="Yang X."/>
            <person name="Kang M."/>
            <person name="Yang Y."/>
            <person name="Xiong H."/>
            <person name="Wang M."/>
            <person name="Zhang Z."/>
            <person name="Wang Z."/>
            <person name="Wu H."/>
            <person name="Ma T."/>
            <person name="Liu J."/>
            <person name="Xi Z."/>
        </authorList>
    </citation>
    <scope>NUCLEOTIDE SEQUENCE [LARGE SCALE GENOMIC DNA]</scope>
    <source>
        <strain evidence="3">J267</strain>
        <tissue evidence="3">Leaf</tissue>
    </source>
</reference>
<feature type="signal peptide" evidence="1">
    <location>
        <begin position="1"/>
        <end position="29"/>
    </location>
</feature>
<evidence type="ECO:0000313" key="4">
    <source>
        <dbReference type="Proteomes" id="UP000325577"/>
    </source>
</evidence>
<protein>
    <recommendedName>
        <fullName evidence="2">DUF7866 domain-containing protein</fullName>
    </recommendedName>
</protein>
<dbReference type="PANTHER" id="PTHR33786:SF5">
    <property type="entry name" value="EXPRESSED PROTEIN"/>
    <property type="match status" value="1"/>
</dbReference>
<name>A0A5J4ZK01_9ASTE</name>
<feature type="domain" description="DUF7866" evidence="2">
    <location>
        <begin position="78"/>
        <end position="131"/>
    </location>
</feature>
<evidence type="ECO:0000259" key="2">
    <source>
        <dbReference type="Pfam" id="PF25268"/>
    </source>
</evidence>
<feature type="chain" id="PRO_5023874739" description="DUF7866 domain-containing protein" evidence="1">
    <location>
        <begin position="30"/>
        <end position="132"/>
    </location>
</feature>
<evidence type="ECO:0000256" key="1">
    <source>
        <dbReference type="SAM" id="SignalP"/>
    </source>
</evidence>
<accession>A0A5J4ZK01</accession>
<dbReference type="AlphaFoldDB" id="A0A5J4ZK01"/>
<proteinExistence type="predicted"/>
<sequence length="132" mass="14002">MNHIAMFHARTVSVLVLLITLFIVTPGSQRVDEQTAIESSVVAVGDGNGDGVGILQPMGPVEYRVVVMEGNTRRKLAPFQLCLSCKCCVAATDPTTCATMPCCFGIDCQLPNKPFGVCAFVPKTCNCTSCAV</sequence>
<evidence type="ECO:0000313" key="3">
    <source>
        <dbReference type="EMBL" id="KAA8517597.1"/>
    </source>
</evidence>
<dbReference type="Proteomes" id="UP000325577">
    <property type="component" value="Linkage Group LG7"/>
</dbReference>
<gene>
    <name evidence="3" type="ORF">F0562_015071</name>
</gene>
<dbReference type="PANTHER" id="PTHR33786">
    <property type="entry name" value="UBIQUITIN CARBOXYL-TERMINAL HYDROLASE"/>
    <property type="match status" value="1"/>
</dbReference>
<organism evidence="3 4">
    <name type="scientific">Nyssa sinensis</name>
    <dbReference type="NCBI Taxonomy" id="561372"/>
    <lineage>
        <taxon>Eukaryota</taxon>
        <taxon>Viridiplantae</taxon>
        <taxon>Streptophyta</taxon>
        <taxon>Embryophyta</taxon>
        <taxon>Tracheophyta</taxon>
        <taxon>Spermatophyta</taxon>
        <taxon>Magnoliopsida</taxon>
        <taxon>eudicotyledons</taxon>
        <taxon>Gunneridae</taxon>
        <taxon>Pentapetalae</taxon>
        <taxon>asterids</taxon>
        <taxon>Cornales</taxon>
        <taxon>Nyssaceae</taxon>
        <taxon>Nyssa</taxon>
    </lineage>
</organism>
<dbReference type="Pfam" id="PF25268">
    <property type="entry name" value="DUF7866"/>
    <property type="match status" value="1"/>
</dbReference>
<dbReference type="EMBL" id="CM018050">
    <property type="protein sequence ID" value="KAA8517597.1"/>
    <property type="molecule type" value="Genomic_DNA"/>
</dbReference>
<dbReference type="OrthoDB" id="1683103at2759"/>